<evidence type="ECO:0000313" key="2">
    <source>
        <dbReference type="EMBL" id="NNT72359.1"/>
    </source>
</evidence>
<feature type="transmembrane region" description="Helical" evidence="1">
    <location>
        <begin position="36"/>
        <end position="57"/>
    </location>
</feature>
<dbReference type="AlphaFoldDB" id="A0A7Y3R9D3"/>
<dbReference type="RefSeq" id="WP_171222535.1">
    <property type="nucleotide sequence ID" value="NZ_CP121446.1"/>
</dbReference>
<dbReference type="Proteomes" id="UP000536509">
    <property type="component" value="Unassembled WGS sequence"/>
</dbReference>
<feature type="transmembrane region" description="Helical" evidence="1">
    <location>
        <begin position="69"/>
        <end position="90"/>
    </location>
</feature>
<keyword evidence="1" id="KW-0812">Transmembrane</keyword>
<comment type="caution">
    <text evidence="2">The sequence shown here is derived from an EMBL/GenBank/DDBJ whole genome shotgun (WGS) entry which is preliminary data.</text>
</comment>
<dbReference type="EMBL" id="JABEVX010000004">
    <property type="protein sequence ID" value="NNT72359.1"/>
    <property type="molecule type" value="Genomic_DNA"/>
</dbReference>
<proteinExistence type="predicted"/>
<evidence type="ECO:0000256" key="1">
    <source>
        <dbReference type="SAM" id="Phobius"/>
    </source>
</evidence>
<feature type="transmembrane region" description="Helical" evidence="1">
    <location>
        <begin position="9"/>
        <end position="30"/>
    </location>
</feature>
<gene>
    <name evidence="2" type="ORF">HKT18_09050</name>
</gene>
<organism evidence="2 3">
    <name type="scientific">Flavobacterium rivulicola</name>
    <dbReference type="NCBI Taxonomy" id="2732161"/>
    <lineage>
        <taxon>Bacteria</taxon>
        <taxon>Pseudomonadati</taxon>
        <taxon>Bacteroidota</taxon>
        <taxon>Flavobacteriia</taxon>
        <taxon>Flavobacteriales</taxon>
        <taxon>Flavobacteriaceae</taxon>
        <taxon>Flavobacterium</taxon>
    </lineage>
</organism>
<evidence type="ECO:0000313" key="3">
    <source>
        <dbReference type="Proteomes" id="UP000536509"/>
    </source>
</evidence>
<reference evidence="2 3" key="1">
    <citation type="submission" date="2020-05" db="EMBL/GenBank/DDBJ databases">
        <title>Draft genome of Flavobacterium sp. IMCC34852.</title>
        <authorList>
            <person name="Song J."/>
            <person name="Cho J.-C."/>
        </authorList>
    </citation>
    <scope>NUCLEOTIDE SEQUENCE [LARGE SCALE GENOMIC DNA]</scope>
    <source>
        <strain evidence="2 3">IMCC34852</strain>
    </source>
</reference>
<sequence length="93" mass="10076">MSKIKITPLFIALVVLEVFLLFLTFNYLAMDNNGGNALGGIIALTATFINGFLIAIEQTIVQINGNTKMLWAIEIVIIIAVITYVAIYGISIG</sequence>
<protein>
    <submittedName>
        <fullName evidence="2">Uncharacterized protein</fullName>
    </submittedName>
</protein>
<accession>A0A7Y3R9D3</accession>
<name>A0A7Y3R9D3_9FLAO</name>
<keyword evidence="1" id="KW-1133">Transmembrane helix</keyword>
<keyword evidence="3" id="KW-1185">Reference proteome</keyword>
<keyword evidence="1" id="KW-0472">Membrane</keyword>